<dbReference type="Gene3D" id="3.30.1490.20">
    <property type="entry name" value="ATP-grasp fold, A domain"/>
    <property type="match status" value="1"/>
</dbReference>
<dbReference type="Pfam" id="PF08443">
    <property type="entry name" value="RimK"/>
    <property type="match status" value="1"/>
</dbReference>
<sequence length="284" mass="31443">MRLISFDVSRTLHIPGVRYIKPERMFEHLDEIQAADWLLFPSYWQVSTLLHAMHKRIFPSPATYYLGHDKVEQTRAFQAICPDNLPRTTIQASTCHGIDIAEAEVGYPMIVKEIRSARGQGVHLIERRRELETLAASQEVLYAQTLLPIDRDLRIVLIGDRILASYWRVTPAGGYRANVAQGGTIDHDDIPPSALALVQRVAARLGVDHAGFDVAMVGDHPFLFEFNRLFGTQGIADPGRTTATAILEWLNRSQGTPAANDAGIAAEPIEGFPEGLLDVAPAMV</sequence>
<dbReference type="Gene3D" id="3.30.470.20">
    <property type="entry name" value="ATP-grasp fold, B domain"/>
    <property type="match status" value="1"/>
</dbReference>
<keyword evidence="2" id="KW-0547">Nucleotide-binding</keyword>
<evidence type="ECO:0000256" key="2">
    <source>
        <dbReference type="PROSITE-ProRule" id="PRU00409"/>
    </source>
</evidence>
<name>A0ABZ3CY06_9GAMM</name>
<evidence type="ECO:0000313" key="5">
    <source>
        <dbReference type="Proteomes" id="UP001453229"/>
    </source>
</evidence>
<keyword evidence="1" id="KW-0464">Manganese</keyword>
<evidence type="ECO:0000256" key="1">
    <source>
        <dbReference type="ARBA" id="ARBA00023211"/>
    </source>
</evidence>
<dbReference type="InterPro" id="IPR011761">
    <property type="entry name" value="ATP-grasp"/>
</dbReference>
<dbReference type="PANTHER" id="PTHR21621">
    <property type="entry name" value="RIBOSOMAL PROTEIN S6 MODIFICATION PROTEIN"/>
    <property type="match status" value="1"/>
</dbReference>
<accession>A0ABZ3CY06</accession>
<dbReference type="EMBL" id="CP151919">
    <property type="protein sequence ID" value="XAD56106.1"/>
    <property type="molecule type" value="Genomic_DNA"/>
</dbReference>
<reference evidence="4 5" key="1">
    <citation type="submission" date="2024-04" db="EMBL/GenBank/DDBJ databases">
        <title>Salinicola lusitanus LLJ914,a marine bacterium isolated from the Okinawa Trough.</title>
        <authorList>
            <person name="Li J."/>
        </authorList>
    </citation>
    <scope>NUCLEOTIDE SEQUENCE [LARGE SCALE GENOMIC DNA]</scope>
    <source>
        <strain evidence="4 5">LLJ914</strain>
    </source>
</reference>
<gene>
    <name evidence="4" type="ORF">AAGT95_08980</name>
</gene>
<keyword evidence="2" id="KW-0067">ATP-binding</keyword>
<evidence type="ECO:0000313" key="4">
    <source>
        <dbReference type="EMBL" id="XAD56106.1"/>
    </source>
</evidence>
<dbReference type="InterPro" id="IPR013815">
    <property type="entry name" value="ATP_grasp_subdomain_1"/>
</dbReference>
<dbReference type="PROSITE" id="PS50975">
    <property type="entry name" value="ATP_GRASP"/>
    <property type="match status" value="1"/>
</dbReference>
<organism evidence="4 5">
    <name type="scientific">Salinicola lusitanus</name>
    <dbReference type="NCBI Taxonomy" id="1949085"/>
    <lineage>
        <taxon>Bacteria</taxon>
        <taxon>Pseudomonadati</taxon>
        <taxon>Pseudomonadota</taxon>
        <taxon>Gammaproteobacteria</taxon>
        <taxon>Oceanospirillales</taxon>
        <taxon>Halomonadaceae</taxon>
        <taxon>Salinicola</taxon>
    </lineage>
</organism>
<dbReference type="PANTHER" id="PTHR21621:SF0">
    <property type="entry name" value="BETA-CITRYLGLUTAMATE SYNTHASE B-RELATED"/>
    <property type="match status" value="1"/>
</dbReference>
<keyword evidence="5" id="KW-1185">Reference proteome</keyword>
<proteinExistence type="predicted"/>
<protein>
    <recommendedName>
        <fullName evidence="3">ATP-grasp domain-containing protein</fullName>
    </recommendedName>
</protein>
<evidence type="ECO:0000259" key="3">
    <source>
        <dbReference type="PROSITE" id="PS50975"/>
    </source>
</evidence>
<dbReference type="SUPFAM" id="SSF56059">
    <property type="entry name" value="Glutathione synthetase ATP-binding domain-like"/>
    <property type="match status" value="1"/>
</dbReference>
<dbReference type="RefSeq" id="WP_110709888.1">
    <property type="nucleotide sequence ID" value="NZ_CP151919.1"/>
</dbReference>
<feature type="domain" description="ATP-grasp" evidence="3">
    <location>
        <begin position="75"/>
        <end position="255"/>
    </location>
</feature>
<dbReference type="Proteomes" id="UP001453229">
    <property type="component" value="Chromosome"/>
</dbReference>
<dbReference type="InterPro" id="IPR013651">
    <property type="entry name" value="ATP-grasp_RimK-type"/>
</dbReference>